<dbReference type="RefSeq" id="WP_331209927.1">
    <property type="nucleotide sequence ID" value="NZ_JAZGQL010000017.1"/>
</dbReference>
<gene>
    <name evidence="2" type="ORF">V1634_22870</name>
</gene>
<evidence type="ECO:0000256" key="1">
    <source>
        <dbReference type="SAM" id="Coils"/>
    </source>
</evidence>
<protein>
    <submittedName>
        <fullName evidence="2">Uncharacterized protein</fullName>
    </submittedName>
</protein>
<dbReference type="EMBL" id="JAZGQL010000017">
    <property type="protein sequence ID" value="MEE6309680.1"/>
    <property type="molecule type" value="Genomic_DNA"/>
</dbReference>
<reference evidence="2 3" key="1">
    <citation type="submission" date="2024-01" db="EMBL/GenBank/DDBJ databases">
        <title>Genome insights into Plantactinospora veratri sp. nov.</title>
        <authorList>
            <person name="Wang L."/>
        </authorList>
    </citation>
    <scope>NUCLEOTIDE SEQUENCE [LARGE SCALE GENOMIC DNA]</scope>
    <source>
        <strain evidence="2 3">NEAU-FHS4</strain>
    </source>
</reference>
<organism evidence="2 3">
    <name type="scientific">Plantactinospora veratri</name>
    <dbReference type="NCBI Taxonomy" id="1436122"/>
    <lineage>
        <taxon>Bacteria</taxon>
        <taxon>Bacillati</taxon>
        <taxon>Actinomycetota</taxon>
        <taxon>Actinomycetes</taxon>
        <taxon>Micromonosporales</taxon>
        <taxon>Micromonosporaceae</taxon>
        <taxon>Plantactinospora</taxon>
    </lineage>
</organism>
<name>A0ABU7SIC2_9ACTN</name>
<evidence type="ECO:0000313" key="3">
    <source>
        <dbReference type="Proteomes" id="UP001339911"/>
    </source>
</evidence>
<proteinExistence type="predicted"/>
<accession>A0ABU7SIC2</accession>
<keyword evidence="3" id="KW-1185">Reference proteome</keyword>
<evidence type="ECO:0000313" key="2">
    <source>
        <dbReference type="EMBL" id="MEE6309680.1"/>
    </source>
</evidence>
<sequence length="125" mass="14509">MTSPDFAYIEQQMRAATAELNEAMESALQEMLRFQRNNRPTEEERRALQEAALRGDLGDDMRTLARLVEAGEDDWDRIYSGESPNAELLRGHLDRMVAEHRDEIVRAIEEDEEFDPMDPESRPSR</sequence>
<keyword evidence="1" id="KW-0175">Coiled coil</keyword>
<feature type="coiled-coil region" evidence="1">
    <location>
        <begin position="10"/>
        <end position="37"/>
    </location>
</feature>
<comment type="caution">
    <text evidence="2">The sequence shown here is derived from an EMBL/GenBank/DDBJ whole genome shotgun (WGS) entry which is preliminary data.</text>
</comment>
<dbReference type="Proteomes" id="UP001339911">
    <property type="component" value="Unassembled WGS sequence"/>
</dbReference>